<dbReference type="Proteomes" id="UP001589858">
    <property type="component" value="Unassembled WGS sequence"/>
</dbReference>
<accession>A0ABV6SED6</accession>
<dbReference type="Pfam" id="PF01425">
    <property type="entry name" value="Amidase"/>
    <property type="match status" value="1"/>
</dbReference>
<dbReference type="InterPro" id="IPR014087">
    <property type="entry name" value="Carboxybiuret_hydro_AtzE"/>
</dbReference>
<protein>
    <submittedName>
        <fullName evidence="2">AtzE family amidohydrolase</fullName>
    </submittedName>
</protein>
<dbReference type="InterPro" id="IPR023631">
    <property type="entry name" value="Amidase_dom"/>
</dbReference>
<organism evidence="2 3">
    <name type="scientific">Novosphingobium clariflavum</name>
    <dbReference type="NCBI Taxonomy" id="2029884"/>
    <lineage>
        <taxon>Bacteria</taxon>
        <taxon>Pseudomonadati</taxon>
        <taxon>Pseudomonadota</taxon>
        <taxon>Alphaproteobacteria</taxon>
        <taxon>Sphingomonadales</taxon>
        <taxon>Sphingomonadaceae</taxon>
        <taxon>Novosphingobium</taxon>
    </lineage>
</organism>
<evidence type="ECO:0000313" key="2">
    <source>
        <dbReference type="EMBL" id="MFC0687331.1"/>
    </source>
</evidence>
<dbReference type="NCBIfam" id="NF006631">
    <property type="entry name" value="PRK09201.1"/>
    <property type="match status" value="1"/>
</dbReference>
<feature type="domain" description="Amidase" evidence="1">
    <location>
        <begin position="49"/>
        <end position="437"/>
    </location>
</feature>
<gene>
    <name evidence="2" type="ORF">ACFFF8_22340</name>
</gene>
<dbReference type="EMBL" id="JBHLTM010000085">
    <property type="protein sequence ID" value="MFC0687331.1"/>
    <property type="molecule type" value="Genomic_DNA"/>
</dbReference>
<proteinExistence type="predicted"/>
<dbReference type="PANTHER" id="PTHR11895:SF172">
    <property type="entry name" value="GLUTAMYL-TRNA(GLN) AMIDOTRANSFERASE"/>
    <property type="match status" value="1"/>
</dbReference>
<evidence type="ECO:0000259" key="1">
    <source>
        <dbReference type="Pfam" id="PF01425"/>
    </source>
</evidence>
<dbReference type="SUPFAM" id="SSF75304">
    <property type="entry name" value="Amidase signature (AS) enzymes"/>
    <property type="match status" value="1"/>
</dbReference>
<dbReference type="InterPro" id="IPR036928">
    <property type="entry name" value="AS_sf"/>
</dbReference>
<keyword evidence="3" id="KW-1185">Reference proteome</keyword>
<reference evidence="2 3" key="1">
    <citation type="submission" date="2024-09" db="EMBL/GenBank/DDBJ databases">
        <authorList>
            <person name="Sun Q."/>
            <person name="Mori K."/>
        </authorList>
    </citation>
    <scope>NUCLEOTIDE SEQUENCE [LARGE SCALE GENOMIC DNA]</scope>
    <source>
        <strain evidence="2 3">CICC 11035S</strain>
    </source>
</reference>
<comment type="caution">
    <text evidence="2">The sequence shown here is derived from an EMBL/GenBank/DDBJ whole genome shotgun (WGS) entry which is preliminary data.</text>
</comment>
<dbReference type="RefSeq" id="WP_267219860.1">
    <property type="nucleotide sequence ID" value="NZ_JAPCWC010000005.1"/>
</dbReference>
<dbReference type="PANTHER" id="PTHR11895">
    <property type="entry name" value="TRANSAMIDASE"/>
    <property type="match status" value="1"/>
</dbReference>
<evidence type="ECO:0000313" key="3">
    <source>
        <dbReference type="Proteomes" id="UP001589858"/>
    </source>
</evidence>
<dbReference type="InterPro" id="IPR000120">
    <property type="entry name" value="Amidase"/>
</dbReference>
<name>A0ABV6SED6_9SPHN</name>
<sequence>MALRATAPPSERSRPVTATALEIAAAVRSGRITAGAVVDACLAALPQPADDPLVAVTRLLPERARAEAAAVDALVAAGKDPGPLAGVPYGVKDLFDVAGLPTTAGSTLYADAPPAAADAGAIARLRAAGAVLVATLNMDEFAYGFATINARHGTTRNPHDPSRLAGGSSGGSAAVVAAGLLPFSLGSDTNGSVRVPASLTGIYGLKPSHGDLPLDGVFPFAESFDDTGPFTRTAADMALVWQVLSGRDGAVDTAPLRIGRLGGRFRENVDPDQLAAIDALAADAPLVELPDIARARSAAFVITAFEGGNLHRKALAAKAMAFDPATRDRLLAGALLPRALYEEAVRFRDSFRAEVHALMTRFDGLLAPAAPCAAPLIADPRIAIDGALSPARADLGIHTQPISFTGLPSLAVPLYRPGRLPLGLQLIGAPKGEPALLKLAAQLEAAGVAGATLPPGPITGSQLGARQ</sequence>
<dbReference type="Gene3D" id="3.90.1300.10">
    <property type="entry name" value="Amidase signature (AS) domain"/>
    <property type="match status" value="1"/>
</dbReference>
<dbReference type="NCBIfam" id="TIGR02715">
    <property type="entry name" value="amido_AtzE"/>
    <property type="match status" value="1"/>
</dbReference>